<dbReference type="AlphaFoldDB" id="W3WSM2"/>
<feature type="compositionally biased region" description="Polar residues" evidence="1">
    <location>
        <begin position="179"/>
        <end position="189"/>
    </location>
</feature>
<evidence type="ECO:0000256" key="1">
    <source>
        <dbReference type="SAM" id="MobiDB-lite"/>
    </source>
</evidence>
<dbReference type="RefSeq" id="XP_007838316.1">
    <property type="nucleotide sequence ID" value="XM_007840125.1"/>
</dbReference>
<organism evidence="2 3">
    <name type="scientific">Pestalotiopsis fici (strain W106-1 / CGMCC3.15140)</name>
    <dbReference type="NCBI Taxonomy" id="1229662"/>
    <lineage>
        <taxon>Eukaryota</taxon>
        <taxon>Fungi</taxon>
        <taxon>Dikarya</taxon>
        <taxon>Ascomycota</taxon>
        <taxon>Pezizomycotina</taxon>
        <taxon>Sordariomycetes</taxon>
        <taxon>Xylariomycetidae</taxon>
        <taxon>Amphisphaeriales</taxon>
        <taxon>Sporocadaceae</taxon>
        <taxon>Pestalotiopsis</taxon>
    </lineage>
</organism>
<feature type="compositionally biased region" description="Basic residues" evidence="1">
    <location>
        <begin position="195"/>
        <end position="205"/>
    </location>
</feature>
<dbReference type="EMBL" id="KI912117">
    <property type="protein sequence ID" value="ETS76157.1"/>
    <property type="molecule type" value="Genomic_DNA"/>
</dbReference>
<dbReference type="KEGG" id="pfy:PFICI_11544"/>
<gene>
    <name evidence="2" type="ORF">PFICI_11544</name>
</gene>
<dbReference type="GeneID" id="19276557"/>
<accession>W3WSM2</accession>
<feature type="region of interest" description="Disordered" evidence="1">
    <location>
        <begin position="162"/>
        <end position="208"/>
    </location>
</feature>
<name>W3WSM2_PESFW</name>
<dbReference type="Proteomes" id="UP000030651">
    <property type="component" value="Unassembled WGS sequence"/>
</dbReference>
<evidence type="ECO:0000313" key="2">
    <source>
        <dbReference type="EMBL" id="ETS76157.1"/>
    </source>
</evidence>
<evidence type="ECO:0000313" key="3">
    <source>
        <dbReference type="Proteomes" id="UP000030651"/>
    </source>
</evidence>
<protein>
    <submittedName>
        <fullName evidence="2">Uncharacterized protein</fullName>
    </submittedName>
</protein>
<reference evidence="3" key="1">
    <citation type="journal article" date="2015" name="BMC Genomics">
        <title>Genomic and transcriptomic analysis of the endophytic fungus Pestalotiopsis fici reveals its lifestyle and high potential for synthesis of natural products.</title>
        <authorList>
            <person name="Wang X."/>
            <person name="Zhang X."/>
            <person name="Liu L."/>
            <person name="Xiang M."/>
            <person name="Wang W."/>
            <person name="Sun X."/>
            <person name="Che Y."/>
            <person name="Guo L."/>
            <person name="Liu G."/>
            <person name="Guo L."/>
            <person name="Wang C."/>
            <person name="Yin W.B."/>
            <person name="Stadler M."/>
            <person name="Zhang X."/>
            <person name="Liu X."/>
        </authorList>
    </citation>
    <scope>NUCLEOTIDE SEQUENCE [LARGE SCALE GENOMIC DNA]</scope>
    <source>
        <strain evidence="3">W106-1 / CGMCC3.15140</strain>
    </source>
</reference>
<feature type="compositionally biased region" description="Basic and acidic residues" evidence="1">
    <location>
        <begin position="19"/>
        <end position="39"/>
    </location>
</feature>
<dbReference type="HOGENOM" id="CLU_819170_0_0_1"/>
<proteinExistence type="predicted"/>
<keyword evidence="3" id="KW-1185">Reference proteome</keyword>
<dbReference type="InParanoid" id="W3WSM2"/>
<feature type="region of interest" description="Disordered" evidence="1">
    <location>
        <begin position="1"/>
        <end position="55"/>
    </location>
</feature>
<sequence length="339" mass="38097">MAFVYPQDDDDTDPVLKLLDLHCPDPKGDKNKSRGDEHGNGQGGPADLGSSRPPVGYHRPCVLPISPWPHQRIDLITPYYGRSVDSNNLSSLGPMSTYPGFSDGHKTHTSFSLQETPLHDAPYDEPINDPSQYGNFPWISWIAKQPHSPSLLEAYQAYHQPKGLRPFPRADPANDQSRRTSGQEGSSDDCQIRHVSGRQRRRKKRLADGMTKENPILIEDDLTIGLAIEPIDSRASSCTLDFEHGPPRPPVNNLSDRASFVASPFTKSPGPPRVELLPLGSMPRPPRFGSSTGSVRQTIEEIEHYIRQDEMHRRYLKHTLEDITREVMEMQSYLGERNH</sequence>